<evidence type="ECO:0000313" key="3">
    <source>
        <dbReference type="Proteomes" id="UP000789759"/>
    </source>
</evidence>
<dbReference type="Proteomes" id="UP000789759">
    <property type="component" value="Unassembled WGS sequence"/>
</dbReference>
<dbReference type="SUPFAM" id="SSF88697">
    <property type="entry name" value="PUA domain-like"/>
    <property type="match status" value="1"/>
</dbReference>
<keyword evidence="3" id="KW-1185">Reference proteome</keyword>
<feature type="region of interest" description="Disordered" evidence="1">
    <location>
        <begin position="1"/>
        <end position="43"/>
    </location>
</feature>
<sequence>MSDQPAFGKSNLSPINSGSSADKRKNSNITRKDDDREKANQKKQKLEYVVSGKSDIIVSLNDKWVLPIIEREKTHEFRKWKADIETKRMWIYVNRPVSKLMYIFEIDHPVEYPNQIPEDNIHNRLFNQGKKSSFAYRIKHLYKLDSPIDAKMLKRDYCIHPPQKFTYVSRYPQLANDIIIGEQTKLF</sequence>
<protein>
    <submittedName>
        <fullName evidence="2">10060_t:CDS:1</fullName>
    </submittedName>
</protein>
<name>A0A9N9IGC8_9GLOM</name>
<accession>A0A9N9IGC8</accession>
<organism evidence="2 3">
    <name type="scientific">Cetraspora pellucida</name>
    <dbReference type="NCBI Taxonomy" id="1433469"/>
    <lineage>
        <taxon>Eukaryota</taxon>
        <taxon>Fungi</taxon>
        <taxon>Fungi incertae sedis</taxon>
        <taxon>Mucoromycota</taxon>
        <taxon>Glomeromycotina</taxon>
        <taxon>Glomeromycetes</taxon>
        <taxon>Diversisporales</taxon>
        <taxon>Gigasporaceae</taxon>
        <taxon>Cetraspora</taxon>
    </lineage>
</organism>
<evidence type="ECO:0000313" key="2">
    <source>
        <dbReference type="EMBL" id="CAG8735955.1"/>
    </source>
</evidence>
<reference evidence="2" key="1">
    <citation type="submission" date="2021-06" db="EMBL/GenBank/DDBJ databases">
        <authorList>
            <person name="Kallberg Y."/>
            <person name="Tangrot J."/>
            <person name="Rosling A."/>
        </authorList>
    </citation>
    <scope>NUCLEOTIDE SEQUENCE</scope>
    <source>
        <strain evidence="2">FL966</strain>
    </source>
</reference>
<dbReference type="InterPro" id="IPR015947">
    <property type="entry name" value="PUA-like_sf"/>
</dbReference>
<feature type="compositionally biased region" description="Polar residues" evidence="1">
    <location>
        <begin position="10"/>
        <end position="20"/>
    </location>
</feature>
<dbReference type="EMBL" id="CAJVQA010015225">
    <property type="protein sequence ID" value="CAG8735955.1"/>
    <property type="molecule type" value="Genomic_DNA"/>
</dbReference>
<evidence type="ECO:0000256" key="1">
    <source>
        <dbReference type="SAM" id="MobiDB-lite"/>
    </source>
</evidence>
<gene>
    <name evidence="2" type="ORF">CPELLU_LOCUS13797</name>
</gene>
<comment type="caution">
    <text evidence="2">The sequence shown here is derived from an EMBL/GenBank/DDBJ whole genome shotgun (WGS) entry which is preliminary data.</text>
</comment>
<dbReference type="OrthoDB" id="2149705at2759"/>
<proteinExistence type="predicted"/>
<feature type="compositionally biased region" description="Basic and acidic residues" evidence="1">
    <location>
        <begin position="21"/>
        <end position="43"/>
    </location>
</feature>
<dbReference type="AlphaFoldDB" id="A0A9N9IGC8"/>